<evidence type="ECO:0000256" key="12">
    <source>
        <dbReference type="PIRSR" id="PIRSR602401-1"/>
    </source>
</evidence>
<evidence type="ECO:0000313" key="15">
    <source>
        <dbReference type="EMBL" id="KAK2590908.1"/>
    </source>
</evidence>
<feature type="transmembrane region" description="Helical" evidence="14">
    <location>
        <begin position="20"/>
        <end position="46"/>
    </location>
</feature>
<gene>
    <name evidence="15" type="ORF">QQS21_011406</name>
</gene>
<evidence type="ECO:0000256" key="1">
    <source>
        <dbReference type="ARBA" id="ARBA00001971"/>
    </source>
</evidence>
<keyword evidence="9 12" id="KW-0408">Iron</keyword>
<dbReference type="Gene3D" id="1.10.630.10">
    <property type="entry name" value="Cytochrome P450"/>
    <property type="match status" value="1"/>
</dbReference>
<comment type="similarity">
    <text evidence="3 13">Belongs to the cytochrome P450 family.</text>
</comment>
<proteinExistence type="inferred from homology"/>
<dbReference type="SUPFAM" id="SSF48264">
    <property type="entry name" value="Cytochrome P450"/>
    <property type="match status" value="1"/>
</dbReference>
<dbReference type="GO" id="GO:0020037">
    <property type="term" value="F:heme binding"/>
    <property type="evidence" value="ECO:0007669"/>
    <property type="project" value="InterPro"/>
</dbReference>
<dbReference type="EMBL" id="JASWJB010000383">
    <property type="protein sequence ID" value="KAK2590908.1"/>
    <property type="molecule type" value="Genomic_DNA"/>
</dbReference>
<comment type="cofactor">
    <cofactor evidence="1 12">
        <name>heme</name>
        <dbReference type="ChEBI" id="CHEBI:30413"/>
    </cofactor>
</comment>
<dbReference type="PANTHER" id="PTHR24287">
    <property type="entry name" value="P450, PUTATIVE (EUROFUNG)-RELATED"/>
    <property type="match status" value="1"/>
</dbReference>
<keyword evidence="6 12" id="KW-0479">Metal-binding</keyword>
<evidence type="ECO:0000256" key="8">
    <source>
        <dbReference type="ARBA" id="ARBA00023002"/>
    </source>
</evidence>
<dbReference type="InterPro" id="IPR047146">
    <property type="entry name" value="Cyt_P450_E_CYP52_fungi"/>
</dbReference>
<evidence type="ECO:0000313" key="16">
    <source>
        <dbReference type="Proteomes" id="UP001251528"/>
    </source>
</evidence>
<evidence type="ECO:0000256" key="10">
    <source>
        <dbReference type="ARBA" id="ARBA00023033"/>
    </source>
</evidence>
<dbReference type="GO" id="GO:0016705">
    <property type="term" value="F:oxidoreductase activity, acting on paired donors, with incorporation or reduction of molecular oxygen"/>
    <property type="evidence" value="ECO:0007669"/>
    <property type="project" value="InterPro"/>
</dbReference>
<evidence type="ECO:0000256" key="6">
    <source>
        <dbReference type="ARBA" id="ARBA00022723"/>
    </source>
</evidence>
<keyword evidence="4 12" id="KW-0349">Heme</keyword>
<keyword evidence="11 14" id="KW-0472">Membrane</keyword>
<dbReference type="PRINTS" id="PR00463">
    <property type="entry name" value="EP450I"/>
</dbReference>
<sequence length="466" mass="51422">MDYSVTNRQSGYGGQLPESRLAAITAASLMRCTAALLFWAFLIALTHTVKKHYKKRNTAKQFQRFSKEHGCGRTKVEIPYSFVPNVFGKRFETYGATHALYDGYGISRVVHSIEPRNSRSGHDRGGFMVAEPENNQGRFPGRFTESVEEVIEALFDNITAATDVDGWTETFTMFHAFAQMSLDRSTKHMFGVSTGLQASSATRDDSPSDKPKQHVSWKEAFDTIASFVGVRSLLGTKAWVYDAPRFCSACGLLRKLCDDVIQCAIGEKSKGAPITASFVGHNMTAGALPWLFLELERHPEVYSDVRQEVLDAFGTQKDPKEEMTWETAKMQETAQCHLRSLAGTTLPTGGGPDGCDPVAVAKGTVVMCCLFFMHRRNEESGAEPDKFRPERWEGRYPGPEYAPFGGGPRVCPGQLFGLVEMFYTTARIMQRFRGIRLPSGAAQVRRLGAGVLLPPGGAEVQLQVAG</sequence>
<dbReference type="InterPro" id="IPR017972">
    <property type="entry name" value="Cyt_P450_CS"/>
</dbReference>
<evidence type="ECO:0000256" key="14">
    <source>
        <dbReference type="SAM" id="Phobius"/>
    </source>
</evidence>
<evidence type="ECO:0008006" key="17">
    <source>
        <dbReference type="Google" id="ProtNLM"/>
    </source>
</evidence>
<keyword evidence="7 14" id="KW-1133">Transmembrane helix</keyword>
<keyword evidence="8 13" id="KW-0560">Oxidoreductase</keyword>
<evidence type="ECO:0000256" key="4">
    <source>
        <dbReference type="ARBA" id="ARBA00022617"/>
    </source>
</evidence>
<evidence type="ECO:0000256" key="7">
    <source>
        <dbReference type="ARBA" id="ARBA00022989"/>
    </source>
</evidence>
<reference evidence="15" key="1">
    <citation type="submission" date="2023-06" db="EMBL/GenBank/DDBJ databases">
        <title>Conoideocrella luteorostrata (Hypocreales: Clavicipitaceae), a potential biocontrol fungus for elongate hemlock scale in United States Christmas tree production areas.</title>
        <authorList>
            <person name="Barrett H."/>
            <person name="Lovett B."/>
            <person name="Macias A.M."/>
            <person name="Stajich J.E."/>
            <person name="Kasson M.T."/>
        </authorList>
    </citation>
    <scope>NUCLEOTIDE SEQUENCE</scope>
    <source>
        <strain evidence="15">ARSEF 14590</strain>
    </source>
</reference>
<evidence type="ECO:0000256" key="11">
    <source>
        <dbReference type="ARBA" id="ARBA00023136"/>
    </source>
</evidence>
<evidence type="ECO:0000256" key="9">
    <source>
        <dbReference type="ARBA" id="ARBA00023004"/>
    </source>
</evidence>
<dbReference type="AlphaFoldDB" id="A0AAJ0FTR8"/>
<dbReference type="GO" id="GO:0016020">
    <property type="term" value="C:membrane"/>
    <property type="evidence" value="ECO:0007669"/>
    <property type="project" value="UniProtKB-SubCell"/>
</dbReference>
<dbReference type="InterPro" id="IPR001128">
    <property type="entry name" value="Cyt_P450"/>
</dbReference>
<evidence type="ECO:0000256" key="3">
    <source>
        <dbReference type="ARBA" id="ARBA00010617"/>
    </source>
</evidence>
<dbReference type="InterPro" id="IPR002401">
    <property type="entry name" value="Cyt_P450_E_grp-I"/>
</dbReference>
<evidence type="ECO:0000256" key="5">
    <source>
        <dbReference type="ARBA" id="ARBA00022692"/>
    </source>
</evidence>
<name>A0AAJ0FTR8_9HYPO</name>
<dbReference type="InterPro" id="IPR036396">
    <property type="entry name" value="Cyt_P450_sf"/>
</dbReference>
<dbReference type="PROSITE" id="PS00086">
    <property type="entry name" value="CYTOCHROME_P450"/>
    <property type="match status" value="1"/>
</dbReference>
<keyword evidence="16" id="KW-1185">Reference proteome</keyword>
<evidence type="ECO:0000256" key="2">
    <source>
        <dbReference type="ARBA" id="ARBA00004167"/>
    </source>
</evidence>
<dbReference type="GO" id="GO:0004497">
    <property type="term" value="F:monooxygenase activity"/>
    <property type="evidence" value="ECO:0007669"/>
    <property type="project" value="UniProtKB-KW"/>
</dbReference>
<keyword evidence="10 13" id="KW-0503">Monooxygenase</keyword>
<dbReference type="GO" id="GO:0005506">
    <property type="term" value="F:iron ion binding"/>
    <property type="evidence" value="ECO:0007669"/>
    <property type="project" value="InterPro"/>
</dbReference>
<comment type="caution">
    <text evidence="15">The sequence shown here is derived from an EMBL/GenBank/DDBJ whole genome shotgun (WGS) entry which is preliminary data.</text>
</comment>
<dbReference type="Pfam" id="PF00067">
    <property type="entry name" value="p450"/>
    <property type="match status" value="1"/>
</dbReference>
<dbReference type="Proteomes" id="UP001251528">
    <property type="component" value="Unassembled WGS sequence"/>
</dbReference>
<feature type="binding site" description="axial binding residue" evidence="12">
    <location>
        <position position="411"/>
    </location>
    <ligand>
        <name>heme</name>
        <dbReference type="ChEBI" id="CHEBI:30413"/>
    </ligand>
    <ligandPart>
        <name>Fe</name>
        <dbReference type="ChEBI" id="CHEBI:18248"/>
    </ligandPart>
</feature>
<evidence type="ECO:0000256" key="13">
    <source>
        <dbReference type="RuleBase" id="RU000461"/>
    </source>
</evidence>
<keyword evidence="5 14" id="KW-0812">Transmembrane</keyword>
<organism evidence="15 16">
    <name type="scientific">Conoideocrella luteorostrata</name>
    <dbReference type="NCBI Taxonomy" id="1105319"/>
    <lineage>
        <taxon>Eukaryota</taxon>
        <taxon>Fungi</taxon>
        <taxon>Dikarya</taxon>
        <taxon>Ascomycota</taxon>
        <taxon>Pezizomycotina</taxon>
        <taxon>Sordariomycetes</taxon>
        <taxon>Hypocreomycetidae</taxon>
        <taxon>Hypocreales</taxon>
        <taxon>Clavicipitaceae</taxon>
        <taxon>Conoideocrella</taxon>
    </lineage>
</organism>
<accession>A0AAJ0FTR8</accession>
<comment type="subcellular location">
    <subcellularLocation>
        <location evidence="2">Membrane</location>
        <topology evidence="2">Single-pass membrane protein</topology>
    </subcellularLocation>
</comment>
<dbReference type="PANTHER" id="PTHR24287:SF1">
    <property type="entry name" value="P450, PUTATIVE (EUROFUNG)-RELATED"/>
    <property type="match status" value="1"/>
</dbReference>
<protein>
    <recommendedName>
        <fullName evidence="17">Cytochrome P450</fullName>
    </recommendedName>
</protein>